<dbReference type="InterPro" id="IPR004360">
    <property type="entry name" value="Glyas_Fos-R_dOase_dom"/>
</dbReference>
<dbReference type="Proteomes" id="UP001205046">
    <property type="component" value="Unassembled WGS sequence"/>
</dbReference>
<dbReference type="SUPFAM" id="SSF54593">
    <property type="entry name" value="Glyoxalase/Bleomycin resistance protein/Dihydroxybiphenyl dioxygenase"/>
    <property type="match status" value="1"/>
</dbReference>
<keyword evidence="3" id="KW-1185">Reference proteome</keyword>
<feature type="domain" description="VOC" evidence="1">
    <location>
        <begin position="1"/>
        <end position="50"/>
    </location>
</feature>
<dbReference type="RefSeq" id="WP_260073427.1">
    <property type="nucleotide sequence ID" value="NZ_JALXMO010000028.1"/>
</dbReference>
<gene>
    <name evidence="2" type="ORF">M3B43_09360</name>
</gene>
<dbReference type="InterPro" id="IPR029068">
    <property type="entry name" value="Glyas_Bleomycin-R_OHBP_Dase"/>
</dbReference>
<dbReference type="EMBL" id="JALXMO010000028">
    <property type="protein sequence ID" value="MCT1607528.1"/>
    <property type="molecule type" value="Genomic_DNA"/>
</dbReference>
<evidence type="ECO:0000313" key="3">
    <source>
        <dbReference type="Proteomes" id="UP001205046"/>
    </source>
</evidence>
<comment type="caution">
    <text evidence="2">The sequence shown here is derived from an EMBL/GenBank/DDBJ whole genome shotgun (WGS) entry which is preliminary data.</text>
</comment>
<dbReference type="InterPro" id="IPR037523">
    <property type="entry name" value="VOC_core"/>
</dbReference>
<proteinExistence type="predicted"/>
<dbReference type="Pfam" id="PF00903">
    <property type="entry name" value="Glyoxalase"/>
    <property type="match status" value="1"/>
</dbReference>
<evidence type="ECO:0000259" key="1">
    <source>
        <dbReference type="PROSITE" id="PS51819"/>
    </source>
</evidence>
<evidence type="ECO:0000313" key="2">
    <source>
        <dbReference type="EMBL" id="MCT1607528.1"/>
    </source>
</evidence>
<dbReference type="Gene3D" id="3.10.180.10">
    <property type="entry name" value="2,3-Dihydroxybiphenyl 1,2-Dioxygenase, domain 1"/>
    <property type="match status" value="1"/>
</dbReference>
<name>A0ABT2HS65_9MICC</name>
<dbReference type="PROSITE" id="PS51819">
    <property type="entry name" value="VOC"/>
    <property type="match status" value="1"/>
</dbReference>
<protein>
    <submittedName>
        <fullName evidence="2">VOC family protein</fullName>
    </submittedName>
</protein>
<organism evidence="2 3">
    <name type="scientific">Nesterenkonia massiliensis</name>
    <dbReference type="NCBI Taxonomy" id="1232429"/>
    <lineage>
        <taxon>Bacteria</taxon>
        <taxon>Bacillati</taxon>
        <taxon>Actinomycetota</taxon>
        <taxon>Actinomycetes</taxon>
        <taxon>Micrococcales</taxon>
        <taxon>Micrococcaceae</taxon>
        <taxon>Nesterenkonia</taxon>
    </lineage>
</organism>
<accession>A0ABT2HS65</accession>
<reference evidence="2 3" key="1">
    <citation type="submission" date="2022-04" db="EMBL/GenBank/DDBJ databases">
        <title>Human microbiome associated bacterial genomes.</title>
        <authorList>
            <person name="Sandstrom S."/>
            <person name="Salamzade R."/>
            <person name="Kalan L.R."/>
        </authorList>
    </citation>
    <scope>NUCLEOTIDE SEQUENCE [LARGE SCALE GENOMIC DNA]</scope>
    <source>
        <strain evidence="3">p3-SID767</strain>
    </source>
</reference>
<sequence length="51" mass="5382">MLLFSEDLDATVDAVRAAGGSITAGPYDFPGGRRFEFTDPSGNRLGVYAEA</sequence>